<feature type="region of interest" description="Disordered" evidence="1">
    <location>
        <begin position="1"/>
        <end position="30"/>
    </location>
</feature>
<organism evidence="2 3">
    <name type="scientific">Araneus ventricosus</name>
    <name type="common">Orbweaver spider</name>
    <name type="synonym">Epeira ventricosa</name>
    <dbReference type="NCBI Taxonomy" id="182803"/>
    <lineage>
        <taxon>Eukaryota</taxon>
        <taxon>Metazoa</taxon>
        <taxon>Ecdysozoa</taxon>
        <taxon>Arthropoda</taxon>
        <taxon>Chelicerata</taxon>
        <taxon>Arachnida</taxon>
        <taxon>Araneae</taxon>
        <taxon>Araneomorphae</taxon>
        <taxon>Entelegynae</taxon>
        <taxon>Araneoidea</taxon>
        <taxon>Araneidae</taxon>
        <taxon>Araneus</taxon>
    </lineage>
</organism>
<protein>
    <submittedName>
        <fullName evidence="2">Uncharacterized protein</fullName>
    </submittedName>
</protein>
<sequence>MQHEVHSKQLGADHRPPEVPENSINVPGAPSTNFLTTLATPMYELSCNEPNKRRIFSGIGSRTSQSSTEP</sequence>
<keyword evidence="3" id="KW-1185">Reference proteome</keyword>
<reference evidence="2 3" key="1">
    <citation type="journal article" date="2019" name="Sci. Rep.">
        <title>Orb-weaving spider Araneus ventricosus genome elucidates the spidroin gene catalogue.</title>
        <authorList>
            <person name="Kono N."/>
            <person name="Nakamura H."/>
            <person name="Ohtoshi R."/>
            <person name="Moran D.A.P."/>
            <person name="Shinohara A."/>
            <person name="Yoshida Y."/>
            <person name="Fujiwara M."/>
            <person name="Mori M."/>
            <person name="Tomita M."/>
            <person name="Arakawa K."/>
        </authorList>
    </citation>
    <scope>NUCLEOTIDE SEQUENCE [LARGE SCALE GENOMIC DNA]</scope>
</reference>
<evidence type="ECO:0000313" key="2">
    <source>
        <dbReference type="EMBL" id="GBM85194.1"/>
    </source>
</evidence>
<dbReference type="AlphaFoldDB" id="A0A4Y2J5G2"/>
<evidence type="ECO:0000256" key="1">
    <source>
        <dbReference type="SAM" id="MobiDB-lite"/>
    </source>
</evidence>
<gene>
    <name evidence="2" type="ORF">AVEN_226319_1</name>
</gene>
<evidence type="ECO:0000313" key="3">
    <source>
        <dbReference type="Proteomes" id="UP000499080"/>
    </source>
</evidence>
<dbReference type="EMBL" id="BGPR01003213">
    <property type="protein sequence ID" value="GBM85194.1"/>
    <property type="molecule type" value="Genomic_DNA"/>
</dbReference>
<accession>A0A4Y2J5G2</accession>
<feature type="compositionally biased region" description="Basic and acidic residues" evidence="1">
    <location>
        <begin position="1"/>
        <end position="18"/>
    </location>
</feature>
<proteinExistence type="predicted"/>
<name>A0A4Y2J5G2_ARAVE</name>
<comment type="caution">
    <text evidence="2">The sequence shown here is derived from an EMBL/GenBank/DDBJ whole genome shotgun (WGS) entry which is preliminary data.</text>
</comment>
<dbReference type="Proteomes" id="UP000499080">
    <property type="component" value="Unassembled WGS sequence"/>
</dbReference>